<dbReference type="Proteomes" id="UP000237655">
    <property type="component" value="Chromosome"/>
</dbReference>
<dbReference type="AlphaFoldDB" id="A0A2S0MPK9"/>
<dbReference type="PANTHER" id="PTHR22789">
    <property type="entry name" value="FUCULOSE PHOSPHATE ALDOLASE"/>
    <property type="match status" value="1"/>
</dbReference>
<dbReference type="GO" id="GO:0005829">
    <property type="term" value="C:cytosol"/>
    <property type="evidence" value="ECO:0007669"/>
    <property type="project" value="TreeGrafter"/>
</dbReference>
<accession>A0A2S0MPK9</accession>
<evidence type="ECO:0000259" key="3">
    <source>
        <dbReference type="SMART" id="SM01007"/>
    </source>
</evidence>
<dbReference type="Pfam" id="PF00596">
    <property type="entry name" value="Aldolase_II"/>
    <property type="match status" value="1"/>
</dbReference>
<dbReference type="SMART" id="SM01007">
    <property type="entry name" value="Aldolase_II"/>
    <property type="match status" value="1"/>
</dbReference>
<dbReference type="GO" id="GO:0019323">
    <property type="term" value="P:pentose catabolic process"/>
    <property type="evidence" value="ECO:0007669"/>
    <property type="project" value="TreeGrafter"/>
</dbReference>
<protein>
    <submittedName>
        <fullName evidence="4">Class II aldolase</fullName>
    </submittedName>
</protein>
<dbReference type="InterPro" id="IPR036409">
    <property type="entry name" value="Aldolase_II/adducin_N_sf"/>
</dbReference>
<dbReference type="GO" id="GO:0016832">
    <property type="term" value="F:aldehyde-lyase activity"/>
    <property type="evidence" value="ECO:0007669"/>
    <property type="project" value="TreeGrafter"/>
</dbReference>
<evidence type="ECO:0000256" key="1">
    <source>
        <dbReference type="ARBA" id="ARBA00022723"/>
    </source>
</evidence>
<keyword evidence="1" id="KW-0479">Metal-binding</keyword>
<dbReference type="Gene3D" id="3.40.225.10">
    <property type="entry name" value="Class II aldolase/adducin N-terminal domain"/>
    <property type="match status" value="1"/>
</dbReference>
<gene>
    <name evidence="4" type="ORF">C6Y53_07955</name>
</gene>
<dbReference type="RefSeq" id="WP_106471961.1">
    <property type="nucleotide sequence ID" value="NZ_CP027665.1"/>
</dbReference>
<name>A0A2S0MPK9_9RHOB</name>
<sequence>MTQGTEDARAEVIAACRRMNALGINQGISGNISRRDGDGFLISASGVDYDAMQPQHVVAMDMDGGFEGGIRPSSEWRMHRDILRANPRAGAVVHTHSTHATALSCLRVDIPAFHYMVAAAGGNSLRCADYATFGTAELSDNMLRALEGRRACLLANHGMICFGSTLDRALALAVEVETLCRQYFIARQSGEPVILDDAEMDRVLELFKGYGAGQQ</sequence>
<dbReference type="KEGG" id="thas:C6Y53_07955"/>
<evidence type="ECO:0000313" key="4">
    <source>
        <dbReference type="EMBL" id="AVO37643.1"/>
    </source>
</evidence>
<feature type="domain" description="Class II aldolase/adducin N-terminal" evidence="3">
    <location>
        <begin position="10"/>
        <end position="184"/>
    </location>
</feature>
<dbReference type="EMBL" id="CP027665">
    <property type="protein sequence ID" value="AVO37643.1"/>
    <property type="molecule type" value="Genomic_DNA"/>
</dbReference>
<evidence type="ECO:0000313" key="5">
    <source>
        <dbReference type="Proteomes" id="UP000237655"/>
    </source>
</evidence>
<dbReference type="PANTHER" id="PTHR22789:SF0">
    <property type="entry name" value="3-OXO-TETRONATE 4-PHOSPHATE DECARBOXYLASE-RELATED"/>
    <property type="match status" value="1"/>
</dbReference>
<dbReference type="GO" id="GO:0046872">
    <property type="term" value="F:metal ion binding"/>
    <property type="evidence" value="ECO:0007669"/>
    <property type="project" value="UniProtKB-KW"/>
</dbReference>
<keyword evidence="5" id="KW-1185">Reference proteome</keyword>
<reference evidence="5" key="1">
    <citation type="submission" date="2018-03" db="EMBL/GenBank/DDBJ databases">
        <title>Genomic analysis of the strain SH-1 isolated from shrimp intestine.</title>
        <authorList>
            <person name="Kim Y.-S."/>
            <person name="Kim S.-E."/>
            <person name="Kim K.-H."/>
        </authorList>
    </citation>
    <scope>NUCLEOTIDE SEQUENCE [LARGE SCALE GENOMIC DNA]</scope>
    <source>
        <strain evidence="5">SH-1</strain>
    </source>
</reference>
<dbReference type="SUPFAM" id="SSF53639">
    <property type="entry name" value="AraD/HMP-PK domain-like"/>
    <property type="match status" value="1"/>
</dbReference>
<proteinExistence type="predicted"/>
<organism evidence="4 5">
    <name type="scientific">Pukyongiella litopenaei</name>
    <dbReference type="NCBI Taxonomy" id="2605946"/>
    <lineage>
        <taxon>Bacteria</taxon>
        <taxon>Pseudomonadati</taxon>
        <taxon>Pseudomonadota</taxon>
        <taxon>Alphaproteobacteria</taxon>
        <taxon>Rhodobacterales</taxon>
        <taxon>Paracoccaceae</taxon>
        <taxon>Pukyongiella</taxon>
    </lineage>
</organism>
<evidence type="ECO:0000256" key="2">
    <source>
        <dbReference type="ARBA" id="ARBA00023239"/>
    </source>
</evidence>
<dbReference type="InterPro" id="IPR001303">
    <property type="entry name" value="Aldolase_II/adducin_N"/>
</dbReference>
<keyword evidence="2" id="KW-0456">Lyase</keyword>
<dbReference type="InterPro" id="IPR050197">
    <property type="entry name" value="Aldolase_class_II_sugar_metab"/>
</dbReference>